<reference evidence="1" key="1">
    <citation type="submission" date="2020-04" db="EMBL/GenBank/DDBJ databases">
        <title>Nitratireductor sp. nov. isolated from mangrove soil.</title>
        <authorList>
            <person name="Ye Y."/>
        </authorList>
    </citation>
    <scope>NUCLEOTIDE SEQUENCE</scope>
    <source>
        <strain evidence="1">SY7</strain>
    </source>
</reference>
<name>A0A5B8KY89_9HYPH</name>
<dbReference type="SUPFAM" id="SSF52833">
    <property type="entry name" value="Thioredoxin-like"/>
    <property type="match status" value="1"/>
</dbReference>
<protein>
    <submittedName>
        <fullName evidence="1">DUF899 domain-containing protein</fullName>
    </submittedName>
</protein>
<dbReference type="RefSeq" id="WP_146299086.1">
    <property type="nucleotide sequence ID" value="NZ_CP042301.2"/>
</dbReference>
<dbReference type="Pfam" id="PF05988">
    <property type="entry name" value="DUF899"/>
    <property type="match status" value="1"/>
</dbReference>
<dbReference type="Proteomes" id="UP000321389">
    <property type="component" value="Chromosome"/>
</dbReference>
<dbReference type="InterPro" id="IPR036249">
    <property type="entry name" value="Thioredoxin-like_sf"/>
</dbReference>
<dbReference type="AlphaFoldDB" id="A0A5B8KY89"/>
<gene>
    <name evidence="1" type="ORF">FQ775_08640</name>
</gene>
<proteinExistence type="predicted"/>
<organism evidence="1 2">
    <name type="scientific">Nitratireductor mangrovi</name>
    <dbReference type="NCBI Taxonomy" id="2599600"/>
    <lineage>
        <taxon>Bacteria</taxon>
        <taxon>Pseudomonadati</taxon>
        <taxon>Pseudomonadota</taxon>
        <taxon>Alphaproteobacteria</taxon>
        <taxon>Hyphomicrobiales</taxon>
        <taxon>Phyllobacteriaceae</taxon>
        <taxon>Nitratireductor</taxon>
    </lineage>
</organism>
<sequence length="231" mass="26063">MPHPVASREEWLAARKALLAREKQLTRERDALAAERRALPWVRIEKAYAFETEAGAKSLAGLFDGCSQLLVYHFMYAPDWEVGCKSCSFWADSFDGAVAHLRQRDTRLTAVSRAPLMTLLAFRQRMGWSFPWASSQGSDFNFDFGVSFRRDQQDATYNFAAKTSGAEELPGLSAFVREGDAVFHTYSTYGRGLEPFNAAYALLDMTARGRQEDGLDYTMAWVKLHDLYDAA</sequence>
<dbReference type="EMBL" id="CP042301">
    <property type="protein sequence ID" value="QDZ00438.1"/>
    <property type="molecule type" value="Genomic_DNA"/>
</dbReference>
<evidence type="ECO:0000313" key="2">
    <source>
        <dbReference type="Proteomes" id="UP000321389"/>
    </source>
</evidence>
<keyword evidence="2" id="KW-1185">Reference proteome</keyword>
<dbReference type="KEGG" id="niy:FQ775_08640"/>
<dbReference type="InterPro" id="IPR010296">
    <property type="entry name" value="DUF899_thioredox"/>
</dbReference>
<accession>A0A5B8KY89</accession>
<dbReference type="OrthoDB" id="7331188at2"/>
<evidence type="ECO:0000313" key="1">
    <source>
        <dbReference type="EMBL" id="QDZ00438.1"/>
    </source>
</evidence>